<dbReference type="InterPro" id="IPR052806">
    <property type="entry name" value="Fasciclin-like_AGP"/>
</dbReference>
<dbReference type="Proteomes" id="UP000796880">
    <property type="component" value="Unassembled WGS sequence"/>
</dbReference>
<keyword evidence="5" id="KW-1185">Reference proteome</keyword>
<comment type="caution">
    <text evidence="4">The sequence shown here is derived from an EMBL/GenBank/DDBJ whole genome shotgun (WGS) entry which is preliminary data.</text>
</comment>
<protein>
    <recommendedName>
        <fullName evidence="3">FAS1 domain-containing protein</fullName>
    </recommendedName>
</protein>
<dbReference type="InterPro" id="IPR000782">
    <property type="entry name" value="FAS1_domain"/>
</dbReference>
<evidence type="ECO:0000256" key="2">
    <source>
        <dbReference type="SAM" id="SignalP"/>
    </source>
</evidence>
<proteinExistence type="inferred from homology"/>
<evidence type="ECO:0000313" key="4">
    <source>
        <dbReference type="EMBL" id="KAF3442052.1"/>
    </source>
</evidence>
<organism evidence="4 5">
    <name type="scientific">Rhamnella rubrinervis</name>
    <dbReference type="NCBI Taxonomy" id="2594499"/>
    <lineage>
        <taxon>Eukaryota</taxon>
        <taxon>Viridiplantae</taxon>
        <taxon>Streptophyta</taxon>
        <taxon>Embryophyta</taxon>
        <taxon>Tracheophyta</taxon>
        <taxon>Spermatophyta</taxon>
        <taxon>Magnoliopsida</taxon>
        <taxon>eudicotyledons</taxon>
        <taxon>Gunneridae</taxon>
        <taxon>Pentapetalae</taxon>
        <taxon>rosids</taxon>
        <taxon>fabids</taxon>
        <taxon>Rosales</taxon>
        <taxon>Rhamnaceae</taxon>
        <taxon>rhamnoid group</taxon>
        <taxon>Rhamneae</taxon>
        <taxon>Rhamnella</taxon>
    </lineage>
</organism>
<gene>
    <name evidence="4" type="ORF">FNV43_RR15968</name>
</gene>
<feature type="chain" id="PRO_5035444334" description="FAS1 domain-containing protein" evidence="2">
    <location>
        <begin position="29"/>
        <end position="208"/>
    </location>
</feature>
<feature type="signal peptide" evidence="2">
    <location>
        <begin position="1"/>
        <end position="28"/>
    </location>
</feature>
<evidence type="ECO:0000259" key="3">
    <source>
        <dbReference type="SMART" id="SM00554"/>
    </source>
</evidence>
<feature type="domain" description="FAS1" evidence="3">
    <location>
        <begin position="64"/>
        <end position="154"/>
    </location>
</feature>
<accession>A0A8K0E2G1</accession>
<dbReference type="OrthoDB" id="1164149at2759"/>
<dbReference type="EMBL" id="VOIH02000007">
    <property type="protein sequence ID" value="KAF3442052.1"/>
    <property type="molecule type" value="Genomic_DNA"/>
</dbReference>
<name>A0A8K0E2G1_9ROSA</name>
<evidence type="ECO:0000313" key="5">
    <source>
        <dbReference type="Proteomes" id="UP000796880"/>
    </source>
</evidence>
<dbReference type="PANTHER" id="PTHR33985">
    <property type="entry name" value="OS02G0491300 PROTEIN-RELATED"/>
    <property type="match status" value="1"/>
</dbReference>
<sequence>MAYLIPQTLTSTTLLLVAFSAFVPAIEGLCSDPAVVTSLSSSGFTLFAQALHAHNPTTNSKRLTYFIPPDTALLGHSLNVDTFHYHVSTAGALPYKALVTLPANATLPTLHNTTLLVGTDGKRISLNDVLVVAPNMYVDESCAVHGVEGPLMPIPSLVDHLPLPKTKTKPSLVSPKHHLHRRFKQFVRFIRRAHLPHFDDEKGEQDHP</sequence>
<dbReference type="Gene3D" id="2.30.180.10">
    <property type="entry name" value="FAS1 domain"/>
    <property type="match status" value="1"/>
</dbReference>
<dbReference type="SMART" id="SM00554">
    <property type="entry name" value="FAS1"/>
    <property type="match status" value="1"/>
</dbReference>
<dbReference type="SUPFAM" id="SSF82153">
    <property type="entry name" value="FAS1 domain"/>
    <property type="match status" value="1"/>
</dbReference>
<reference evidence="4" key="1">
    <citation type="submission" date="2020-03" db="EMBL/GenBank/DDBJ databases">
        <title>A high-quality chromosome-level genome assembly of a woody plant with both climbing and erect habits, Rhamnella rubrinervis.</title>
        <authorList>
            <person name="Lu Z."/>
            <person name="Yang Y."/>
            <person name="Zhu X."/>
            <person name="Sun Y."/>
        </authorList>
    </citation>
    <scope>NUCLEOTIDE SEQUENCE</scope>
    <source>
        <strain evidence="4">BYM</strain>
        <tissue evidence="4">Leaf</tissue>
    </source>
</reference>
<evidence type="ECO:0000256" key="1">
    <source>
        <dbReference type="ARBA" id="ARBA00007843"/>
    </source>
</evidence>
<keyword evidence="2" id="KW-0732">Signal</keyword>
<comment type="similarity">
    <text evidence="1">Belongs to the fasciclin-like AGP family.</text>
</comment>
<dbReference type="AlphaFoldDB" id="A0A8K0E2G1"/>
<dbReference type="InterPro" id="IPR036378">
    <property type="entry name" value="FAS1_dom_sf"/>
</dbReference>
<dbReference type="PANTHER" id="PTHR33985:SF15">
    <property type="entry name" value="FASCICLIN-LIKE ARABINOGALACTAN PROTEIN 19"/>
    <property type="match status" value="1"/>
</dbReference>